<reference evidence="1 2" key="1">
    <citation type="submission" date="2013-07" db="EMBL/GenBank/DDBJ databases">
        <title>Comparative Genomic and Metabolomic Analysis of Twelve Strains of Pseudoalteromonas luteoviolacea.</title>
        <authorList>
            <person name="Vynne N.G."/>
            <person name="Mansson M."/>
            <person name="Gram L."/>
        </authorList>
    </citation>
    <scope>NUCLEOTIDE SEQUENCE [LARGE SCALE GENOMIC DNA]</scope>
    <source>
        <strain evidence="1 2">CPMOR-1</strain>
    </source>
</reference>
<name>A0A167LLF8_9GAMM</name>
<dbReference type="Proteomes" id="UP000076486">
    <property type="component" value="Unassembled WGS sequence"/>
</dbReference>
<accession>A0A167LLF8</accession>
<comment type="caution">
    <text evidence="1">The sequence shown here is derived from an EMBL/GenBank/DDBJ whole genome shotgun (WGS) entry which is preliminary data.</text>
</comment>
<dbReference type="EMBL" id="AUYC01000020">
    <property type="protein sequence ID" value="KZN64781.1"/>
    <property type="molecule type" value="Genomic_DNA"/>
</dbReference>
<evidence type="ECO:0000313" key="2">
    <source>
        <dbReference type="Proteomes" id="UP000076486"/>
    </source>
</evidence>
<dbReference type="RefSeq" id="WP_063367385.1">
    <property type="nucleotide sequence ID" value="NZ_AUYC01000020.1"/>
</dbReference>
<dbReference type="AlphaFoldDB" id="A0A167LLF8"/>
<evidence type="ECO:0000313" key="1">
    <source>
        <dbReference type="EMBL" id="KZN64781.1"/>
    </source>
</evidence>
<protein>
    <submittedName>
        <fullName evidence="1">Uncharacterized protein</fullName>
    </submittedName>
</protein>
<gene>
    <name evidence="1" type="ORF">N473_13390</name>
</gene>
<organism evidence="1 2">
    <name type="scientific">Pseudoalteromonas luteoviolacea CPMOR-1</name>
    <dbReference type="NCBI Taxonomy" id="1365248"/>
    <lineage>
        <taxon>Bacteria</taxon>
        <taxon>Pseudomonadati</taxon>
        <taxon>Pseudomonadota</taxon>
        <taxon>Gammaproteobacteria</taxon>
        <taxon>Alteromonadales</taxon>
        <taxon>Pseudoalteromonadaceae</taxon>
        <taxon>Pseudoalteromonas</taxon>
    </lineage>
</organism>
<proteinExistence type="predicted"/>
<sequence>MVAIALLSPFYVAAAEQTYTAYGYSNGQAQAYTGYYAKWKNLTVVSMSCYQRTIQPSWCCDATLR</sequence>
<dbReference type="PATRIC" id="fig|1365248.3.peg.1590"/>